<dbReference type="PROSITE" id="PS50995">
    <property type="entry name" value="HTH_MARR_2"/>
    <property type="match status" value="1"/>
</dbReference>
<name>A0A8F5GWE6_9CREN</name>
<evidence type="ECO:0000256" key="1">
    <source>
        <dbReference type="ARBA" id="ARBA00023015"/>
    </source>
</evidence>
<evidence type="ECO:0000259" key="4">
    <source>
        <dbReference type="PROSITE" id="PS50995"/>
    </source>
</evidence>
<dbReference type="Proteomes" id="UP000693941">
    <property type="component" value="Chromosome"/>
</dbReference>
<dbReference type="InterPro" id="IPR039422">
    <property type="entry name" value="MarR/SlyA-like"/>
</dbReference>
<dbReference type="GO" id="GO:0003700">
    <property type="term" value="F:DNA-binding transcription factor activity"/>
    <property type="evidence" value="ECO:0007669"/>
    <property type="project" value="InterPro"/>
</dbReference>
<protein>
    <submittedName>
        <fullName evidence="5">Putative transcriptional regulator</fullName>
    </submittedName>
</protein>
<proteinExistence type="predicted"/>
<dbReference type="InterPro" id="IPR000835">
    <property type="entry name" value="HTH_MarR-typ"/>
</dbReference>
<dbReference type="InterPro" id="IPR055166">
    <property type="entry name" value="Transc_reg_Sar_Rot_HTH"/>
</dbReference>
<keyword evidence="1" id="KW-0805">Transcription regulation</keyword>
<gene>
    <name evidence="5" type="ORF">J5U21_01645</name>
</gene>
<dbReference type="GO" id="GO:0003677">
    <property type="term" value="F:DNA binding"/>
    <property type="evidence" value="ECO:0007669"/>
    <property type="project" value="UniProtKB-KW"/>
</dbReference>
<dbReference type="GeneID" id="65560136"/>
<evidence type="ECO:0000313" key="6">
    <source>
        <dbReference type="Proteomes" id="UP000693941"/>
    </source>
</evidence>
<keyword evidence="3" id="KW-0804">Transcription</keyword>
<accession>A0A8F5GWE6</accession>
<dbReference type="SMART" id="SM00347">
    <property type="entry name" value="HTH_MARR"/>
    <property type="match status" value="1"/>
</dbReference>
<dbReference type="GO" id="GO:0006950">
    <property type="term" value="P:response to stress"/>
    <property type="evidence" value="ECO:0007669"/>
    <property type="project" value="TreeGrafter"/>
</dbReference>
<dbReference type="PANTHER" id="PTHR33164">
    <property type="entry name" value="TRANSCRIPTIONAL REGULATOR, MARR FAMILY"/>
    <property type="match status" value="1"/>
</dbReference>
<reference evidence="5" key="1">
    <citation type="journal article" date="2021" name="Environ. Microbiol.">
        <title>New insights into the diversity and evolution of the archaeal mobilome from three complete genomes of Saccharolobus shibatae.</title>
        <authorList>
            <person name="Medvedeva S."/>
            <person name="Brandt D."/>
            <person name="Cvirkaite-Krupovic V."/>
            <person name="Liu Y."/>
            <person name="Severinov K."/>
            <person name="Ishino S."/>
            <person name="Ishino Y."/>
            <person name="Prangishvili D."/>
            <person name="Kalinowski J."/>
            <person name="Krupovic M."/>
        </authorList>
    </citation>
    <scope>NUCLEOTIDE SEQUENCE</scope>
    <source>
        <strain evidence="5">BEU9</strain>
    </source>
</reference>
<feature type="domain" description="HTH marR-type" evidence="4">
    <location>
        <begin position="7"/>
        <end position="141"/>
    </location>
</feature>
<dbReference type="AlphaFoldDB" id="A0A8F5GWE6"/>
<dbReference type="PANTHER" id="PTHR33164:SF43">
    <property type="entry name" value="HTH-TYPE TRANSCRIPTIONAL REPRESSOR YETL"/>
    <property type="match status" value="1"/>
</dbReference>
<dbReference type="RefSeq" id="WP_218260474.1">
    <property type="nucleotide sequence ID" value="NZ_CP077715.1"/>
</dbReference>
<sequence length="144" mass="16499">MQKVDERLQLVSTIAKIYRGLIREFNNRLGKVMDLSYLDFSILKATSEEPRSMVYLANRYFVTQSAITAATDKLEAKGLVRRVRDNRDRRVVLVEITPKGMEVLENANELLRNLVNEVLSDVNNVSEFLEGLNKILIKVERSNG</sequence>
<organism evidence="5 6">
    <name type="scientific">Saccharolobus shibatae</name>
    <dbReference type="NCBI Taxonomy" id="2286"/>
    <lineage>
        <taxon>Archaea</taxon>
        <taxon>Thermoproteota</taxon>
        <taxon>Thermoprotei</taxon>
        <taxon>Sulfolobales</taxon>
        <taxon>Sulfolobaceae</taxon>
        <taxon>Saccharolobus</taxon>
    </lineage>
</organism>
<dbReference type="EMBL" id="CP077715">
    <property type="protein sequence ID" value="QXJ31994.1"/>
    <property type="molecule type" value="Genomic_DNA"/>
</dbReference>
<evidence type="ECO:0000313" key="5">
    <source>
        <dbReference type="EMBL" id="QXJ31994.1"/>
    </source>
</evidence>
<evidence type="ECO:0000256" key="2">
    <source>
        <dbReference type="ARBA" id="ARBA00023125"/>
    </source>
</evidence>
<keyword evidence="2" id="KW-0238">DNA-binding</keyword>
<dbReference type="Pfam" id="PF22381">
    <property type="entry name" value="Staph_reg_Sar_Rot"/>
    <property type="match status" value="1"/>
</dbReference>
<evidence type="ECO:0000256" key="3">
    <source>
        <dbReference type="ARBA" id="ARBA00023163"/>
    </source>
</evidence>